<evidence type="ECO:0000256" key="9">
    <source>
        <dbReference type="ARBA" id="ARBA00023224"/>
    </source>
</evidence>
<keyword evidence="3 10" id="KW-0812">Transmembrane</keyword>
<evidence type="ECO:0000313" key="13">
    <source>
        <dbReference type="Proteomes" id="UP000298663"/>
    </source>
</evidence>
<dbReference type="InterPro" id="IPR019424">
    <property type="entry name" value="7TM_GPCR_Srsx"/>
</dbReference>
<feature type="domain" description="G-protein coupled receptors family 1 profile" evidence="11">
    <location>
        <begin position="20"/>
        <end position="266"/>
    </location>
</feature>
<keyword evidence="6 10" id="KW-0472">Membrane</keyword>
<keyword evidence="4 10" id="KW-1133">Transmembrane helix</keyword>
<evidence type="ECO:0000256" key="7">
    <source>
        <dbReference type="ARBA" id="ARBA00023170"/>
    </source>
</evidence>
<protein>
    <recommendedName>
        <fullName evidence="11">G-protein coupled receptors family 1 profile domain-containing protein</fullName>
    </recommendedName>
</protein>
<feature type="transmembrane region" description="Helical" evidence="10">
    <location>
        <begin position="94"/>
        <end position="116"/>
    </location>
</feature>
<feature type="transmembrane region" description="Helical" evidence="10">
    <location>
        <begin position="171"/>
        <end position="195"/>
    </location>
</feature>
<proteinExistence type="predicted"/>
<keyword evidence="7" id="KW-0675">Receptor</keyword>
<evidence type="ECO:0000256" key="6">
    <source>
        <dbReference type="ARBA" id="ARBA00023136"/>
    </source>
</evidence>
<dbReference type="Gene3D" id="1.20.1070.10">
    <property type="entry name" value="Rhodopsin 7-helix transmembrane proteins"/>
    <property type="match status" value="1"/>
</dbReference>
<comment type="caution">
    <text evidence="12">The sequence shown here is derived from an EMBL/GenBank/DDBJ whole genome shotgun (WGS) entry which is preliminary data.</text>
</comment>
<dbReference type="AlphaFoldDB" id="A0A4U5NH43"/>
<dbReference type="SMART" id="SM01381">
    <property type="entry name" value="7TM_GPCR_Srsx"/>
    <property type="match status" value="1"/>
</dbReference>
<feature type="transmembrane region" description="Helical" evidence="10">
    <location>
        <begin position="128"/>
        <end position="151"/>
    </location>
</feature>
<evidence type="ECO:0000256" key="8">
    <source>
        <dbReference type="ARBA" id="ARBA00023180"/>
    </source>
</evidence>
<evidence type="ECO:0000256" key="10">
    <source>
        <dbReference type="SAM" id="Phobius"/>
    </source>
</evidence>
<dbReference type="GO" id="GO:0004930">
    <property type="term" value="F:G protein-coupled receptor activity"/>
    <property type="evidence" value="ECO:0007669"/>
    <property type="project" value="UniProtKB-KW"/>
</dbReference>
<dbReference type="Proteomes" id="UP000298663">
    <property type="component" value="Unassembled WGS sequence"/>
</dbReference>
<dbReference type="CDD" id="cd00637">
    <property type="entry name" value="7tm_classA_rhodopsin-like"/>
    <property type="match status" value="1"/>
</dbReference>
<name>A0A4U5NH43_STECR</name>
<dbReference type="Pfam" id="PF10320">
    <property type="entry name" value="7TM_GPCR_Srsx"/>
    <property type="match status" value="1"/>
</dbReference>
<reference evidence="12 13" key="1">
    <citation type="journal article" date="2015" name="Genome Biol.">
        <title>Comparative genomics of Steinernema reveals deeply conserved gene regulatory networks.</title>
        <authorList>
            <person name="Dillman A.R."/>
            <person name="Macchietto M."/>
            <person name="Porter C.F."/>
            <person name="Rogers A."/>
            <person name="Williams B."/>
            <person name="Antoshechkin I."/>
            <person name="Lee M.M."/>
            <person name="Goodwin Z."/>
            <person name="Lu X."/>
            <person name="Lewis E.E."/>
            <person name="Goodrich-Blair H."/>
            <person name="Stock S.P."/>
            <person name="Adams B.J."/>
            <person name="Sternberg P.W."/>
            <person name="Mortazavi A."/>
        </authorList>
    </citation>
    <scope>NUCLEOTIDE SEQUENCE [LARGE SCALE GENOMIC DNA]</scope>
    <source>
        <strain evidence="12 13">ALL</strain>
    </source>
</reference>
<dbReference type="OrthoDB" id="5811993at2759"/>
<evidence type="ECO:0000256" key="2">
    <source>
        <dbReference type="ARBA" id="ARBA00022475"/>
    </source>
</evidence>
<evidence type="ECO:0000259" key="11">
    <source>
        <dbReference type="PROSITE" id="PS50262"/>
    </source>
</evidence>
<keyword evidence="8" id="KW-0325">Glycoprotein</keyword>
<dbReference type="InterPro" id="IPR000276">
    <property type="entry name" value="GPCR_Rhodpsn"/>
</dbReference>
<reference evidence="12 13" key="2">
    <citation type="journal article" date="2019" name="G3 (Bethesda)">
        <title>Hybrid Assembly of the Genome of the Entomopathogenic Nematode Steinernema carpocapsae Identifies the X-Chromosome.</title>
        <authorList>
            <person name="Serra L."/>
            <person name="Macchietto M."/>
            <person name="Macias-Munoz A."/>
            <person name="McGill C.J."/>
            <person name="Rodriguez I.M."/>
            <person name="Rodriguez B."/>
            <person name="Murad R."/>
            <person name="Mortazavi A."/>
        </authorList>
    </citation>
    <scope>NUCLEOTIDE SEQUENCE [LARGE SCALE GENOMIC DNA]</scope>
    <source>
        <strain evidence="12 13">ALL</strain>
    </source>
</reference>
<dbReference type="PROSITE" id="PS50262">
    <property type="entry name" value="G_PROTEIN_RECEP_F1_2"/>
    <property type="match status" value="1"/>
</dbReference>
<feature type="transmembrane region" description="Helical" evidence="10">
    <location>
        <begin position="42"/>
        <end position="63"/>
    </location>
</feature>
<dbReference type="PANTHER" id="PTHR24246:SF27">
    <property type="entry name" value="ADENOSINE RECEPTOR, ISOFORM A"/>
    <property type="match status" value="1"/>
</dbReference>
<evidence type="ECO:0000256" key="3">
    <source>
        <dbReference type="ARBA" id="ARBA00022692"/>
    </source>
</evidence>
<feature type="transmembrane region" description="Helical" evidence="10">
    <location>
        <begin position="249"/>
        <end position="268"/>
    </location>
</feature>
<dbReference type="PANTHER" id="PTHR24246">
    <property type="entry name" value="OLFACTORY RECEPTOR AND ADENOSINE RECEPTOR"/>
    <property type="match status" value="1"/>
</dbReference>
<dbReference type="GO" id="GO:0005886">
    <property type="term" value="C:plasma membrane"/>
    <property type="evidence" value="ECO:0007669"/>
    <property type="project" value="UniProtKB-SubCell"/>
</dbReference>
<evidence type="ECO:0000256" key="1">
    <source>
        <dbReference type="ARBA" id="ARBA00004651"/>
    </source>
</evidence>
<feature type="transmembrane region" description="Helical" evidence="10">
    <location>
        <begin position="6"/>
        <end position="30"/>
    </location>
</feature>
<evidence type="ECO:0000256" key="5">
    <source>
        <dbReference type="ARBA" id="ARBA00023040"/>
    </source>
</evidence>
<dbReference type="InterPro" id="IPR017452">
    <property type="entry name" value="GPCR_Rhodpsn_7TM"/>
</dbReference>
<comment type="subcellular location">
    <subcellularLocation>
        <location evidence="1">Cell membrane</location>
        <topology evidence="1">Multi-pass membrane protein</topology>
    </subcellularLocation>
</comment>
<feature type="transmembrane region" description="Helical" evidence="10">
    <location>
        <begin position="215"/>
        <end position="237"/>
    </location>
</feature>
<dbReference type="EMBL" id="AZBU02000004">
    <property type="protein sequence ID" value="TKR81941.1"/>
    <property type="molecule type" value="Genomic_DNA"/>
</dbReference>
<evidence type="ECO:0000313" key="12">
    <source>
        <dbReference type="EMBL" id="TKR81941.1"/>
    </source>
</evidence>
<keyword evidence="2" id="KW-1003">Cell membrane</keyword>
<gene>
    <name evidence="12" type="ORF">L596_015734</name>
</gene>
<sequence length="306" mass="35003">MHEVALMVFYVSEGTFVLLTNIPLIIVIYFSRYLRKQRYLTLLGGLCIADTLNAVGYLFAGYYRISVSEFAGNASAVLPQSTCFFKPHVIGLYAGYQTTSIMTLLVTCERVFAVFYPAKHMELLNRQFVRMSIVAFVIVFILGSLGGASILEQTQHELIHIYCYVMASLGSTLWSFLLLFRIFNIGISVLLYLLIVWRVKQMSKTHHSAQRFSRVTITIGLSIVSALFCMLIPDLVMYLDPEHFGKYHMWSYLLGLNKSLLNTFVYMLRHEEIRKALCRIITNWSQCCTSTTSESSVNNNNKPQWL</sequence>
<keyword evidence="9" id="KW-0807">Transducer</keyword>
<dbReference type="SUPFAM" id="SSF81321">
    <property type="entry name" value="Family A G protein-coupled receptor-like"/>
    <property type="match status" value="1"/>
</dbReference>
<keyword evidence="5" id="KW-0297">G-protein coupled receptor</keyword>
<evidence type="ECO:0000256" key="4">
    <source>
        <dbReference type="ARBA" id="ARBA00022989"/>
    </source>
</evidence>
<organism evidence="12 13">
    <name type="scientific">Steinernema carpocapsae</name>
    <name type="common">Entomopathogenic nematode</name>
    <dbReference type="NCBI Taxonomy" id="34508"/>
    <lineage>
        <taxon>Eukaryota</taxon>
        <taxon>Metazoa</taxon>
        <taxon>Ecdysozoa</taxon>
        <taxon>Nematoda</taxon>
        <taxon>Chromadorea</taxon>
        <taxon>Rhabditida</taxon>
        <taxon>Tylenchina</taxon>
        <taxon>Panagrolaimomorpha</taxon>
        <taxon>Strongyloidoidea</taxon>
        <taxon>Steinernematidae</taxon>
        <taxon>Steinernema</taxon>
    </lineage>
</organism>
<keyword evidence="13" id="KW-1185">Reference proteome</keyword>
<accession>A0A4U5NH43</accession>